<name>A0ABW5C3A6_9BACI</name>
<dbReference type="PROSITE" id="PS00098">
    <property type="entry name" value="THIOLASE_1"/>
    <property type="match status" value="1"/>
</dbReference>
<organism evidence="9 10">
    <name type="scientific">Metabacillus endolithicus</name>
    <dbReference type="NCBI Taxonomy" id="1535204"/>
    <lineage>
        <taxon>Bacteria</taxon>
        <taxon>Bacillati</taxon>
        <taxon>Bacillota</taxon>
        <taxon>Bacilli</taxon>
        <taxon>Bacillales</taxon>
        <taxon>Bacillaceae</taxon>
        <taxon>Metabacillus</taxon>
    </lineage>
</organism>
<proteinExistence type="inferred from homology"/>
<reference evidence="10" key="1">
    <citation type="journal article" date="2019" name="Int. J. Syst. Evol. Microbiol.">
        <title>The Global Catalogue of Microorganisms (GCM) 10K type strain sequencing project: providing services to taxonomists for standard genome sequencing and annotation.</title>
        <authorList>
            <consortium name="The Broad Institute Genomics Platform"/>
            <consortium name="The Broad Institute Genome Sequencing Center for Infectious Disease"/>
            <person name="Wu L."/>
            <person name="Ma J."/>
        </authorList>
    </citation>
    <scope>NUCLEOTIDE SEQUENCE [LARGE SCALE GENOMIC DNA]</scope>
    <source>
        <strain evidence="10">CGMCC 1.15474</strain>
    </source>
</reference>
<dbReference type="Pfam" id="PF02803">
    <property type="entry name" value="Thiolase_C"/>
    <property type="match status" value="1"/>
</dbReference>
<dbReference type="InterPro" id="IPR020616">
    <property type="entry name" value="Thiolase_N"/>
</dbReference>
<dbReference type="Proteomes" id="UP001597318">
    <property type="component" value="Unassembled WGS sequence"/>
</dbReference>
<dbReference type="CDD" id="cd00751">
    <property type="entry name" value="thiolase"/>
    <property type="match status" value="1"/>
</dbReference>
<dbReference type="GO" id="GO:0003985">
    <property type="term" value="F:acetyl-CoA C-acetyltransferase activity"/>
    <property type="evidence" value="ECO:0007669"/>
    <property type="project" value="UniProtKB-EC"/>
</dbReference>
<evidence type="ECO:0000259" key="7">
    <source>
        <dbReference type="Pfam" id="PF00108"/>
    </source>
</evidence>
<evidence type="ECO:0000256" key="5">
    <source>
        <dbReference type="ARBA" id="ARBA00030755"/>
    </source>
</evidence>
<feature type="domain" description="Thiolase N-terminal" evidence="7">
    <location>
        <begin position="6"/>
        <end position="264"/>
    </location>
</feature>
<keyword evidence="3 6" id="KW-0808">Transferase</keyword>
<comment type="similarity">
    <text evidence="1 6">Belongs to the thiolase-like superfamily. Thiolase family.</text>
</comment>
<sequence length="395" mass="41964">MSQNEVVIVSALRTPIGQFGGSLKNISAVQLGSIVIKAVMERTGIKGDMIDEVIMGNVLQAGLGQNPARQAAIGAGLPQHVSSFTINKVCGSGLKAVHLASQAILTGDAEIVIAGGMENMSQAPYITMGAREGYKMGDQKLIDSMIHDGLWCAFNDYHMGITAENICDHYELTRQEQDEFAAWSQEKAEKALKEGRFNDEIVPVTIPQRKGEPLLFDKDEYVKPGTTVEKLEKLRPAFKKDGRVTAGNASGINDGAAAVLMMSARKAEELGIKPLAAIKANASAAVDPSMMGIGPVPATKKALKKARLRVEDLDLIEANEAFAAQSLAVGKDLQFSKEKLNVNGGAIALGHPIGASGTRVLTTLIHELKRRNGKYGLATLCIGGGQGVSTIIEAY</sequence>
<evidence type="ECO:0000256" key="2">
    <source>
        <dbReference type="ARBA" id="ARBA00012705"/>
    </source>
</evidence>
<dbReference type="EMBL" id="JBHUIK010000004">
    <property type="protein sequence ID" value="MFD2215719.1"/>
    <property type="molecule type" value="Genomic_DNA"/>
</dbReference>
<dbReference type="InterPro" id="IPR020610">
    <property type="entry name" value="Thiolase_AS"/>
</dbReference>
<evidence type="ECO:0000256" key="6">
    <source>
        <dbReference type="RuleBase" id="RU003557"/>
    </source>
</evidence>
<evidence type="ECO:0000256" key="3">
    <source>
        <dbReference type="ARBA" id="ARBA00022679"/>
    </source>
</evidence>
<dbReference type="PANTHER" id="PTHR18919">
    <property type="entry name" value="ACETYL-COA C-ACYLTRANSFERASE"/>
    <property type="match status" value="1"/>
</dbReference>
<evidence type="ECO:0000313" key="9">
    <source>
        <dbReference type="EMBL" id="MFD2215719.1"/>
    </source>
</evidence>
<dbReference type="SUPFAM" id="SSF53901">
    <property type="entry name" value="Thiolase-like"/>
    <property type="match status" value="2"/>
</dbReference>
<evidence type="ECO:0000256" key="4">
    <source>
        <dbReference type="ARBA" id="ARBA00023315"/>
    </source>
</evidence>
<dbReference type="PROSITE" id="PS00737">
    <property type="entry name" value="THIOLASE_2"/>
    <property type="match status" value="1"/>
</dbReference>
<evidence type="ECO:0000256" key="1">
    <source>
        <dbReference type="ARBA" id="ARBA00010982"/>
    </source>
</evidence>
<dbReference type="InterPro" id="IPR002155">
    <property type="entry name" value="Thiolase"/>
</dbReference>
<keyword evidence="10" id="KW-1185">Reference proteome</keyword>
<dbReference type="Pfam" id="PF00108">
    <property type="entry name" value="Thiolase_N"/>
    <property type="match status" value="1"/>
</dbReference>
<dbReference type="InterPro" id="IPR020617">
    <property type="entry name" value="Thiolase_C"/>
</dbReference>
<dbReference type="PIRSF" id="PIRSF000429">
    <property type="entry name" value="Ac-CoA_Ac_transf"/>
    <property type="match status" value="1"/>
</dbReference>
<gene>
    <name evidence="9" type="ORF">ACFSKK_18705</name>
</gene>
<accession>A0ABW5C3A6</accession>
<dbReference type="EC" id="2.3.1.9" evidence="2"/>
<feature type="domain" description="Thiolase C-terminal" evidence="8">
    <location>
        <begin position="273"/>
        <end position="393"/>
    </location>
</feature>
<dbReference type="Gene3D" id="3.40.47.10">
    <property type="match status" value="2"/>
</dbReference>
<dbReference type="RefSeq" id="WP_247340544.1">
    <property type="nucleotide sequence ID" value="NZ_CP095550.1"/>
</dbReference>
<dbReference type="InterPro" id="IPR020615">
    <property type="entry name" value="Thiolase_acyl_enz_int_AS"/>
</dbReference>
<dbReference type="InterPro" id="IPR016039">
    <property type="entry name" value="Thiolase-like"/>
</dbReference>
<dbReference type="PROSITE" id="PS00099">
    <property type="entry name" value="THIOLASE_3"/>
    <property type="match status" value="1"/>
</dbReference>
<evidence type="ECO:0000259" key="8">
    <source>
        <dbReference type="Pfam" id="PF02803"/>
    </source>
</evidence>
<dbReference type="PANTHER" id="PTHR18919:SF107">
    <property type="entry name" value="ACETYL-COA ACETYLTRANSFERASE, CYTOSOLIC"/>
    <property type="match status" value="1"/>
</dbReference>
<keyword evidence="4 6" id="KW-0012">Acyltransferase</keyword>
<dbReference type="NCBIfam" id="TIGR01930">
    <property type="entry name" value="AcCoA-C-Actrans"/>
    <property type="match status" value="1"/>
</dbReference>
<dbReference type="InterPro" id="IPR020613">
    <property type="entry name" value="Thiolase_CS"/>
</dbReference>
<protein>
    <recommendedName>
        <fullName evidence="2">acetyl-CoA C-acetyltransferase</fullName>
        <ecNumber evidence="2">2.3.1.9</ecNumber>
    </recommendedName>
    <alternativeName>
        <fullName evidence="5">Acetoacetyl-CoA thiolase</fullName>
    </alternativeName>
</protein>
<comment type="caution">
    <text evidence="9">The sequence shown here is derived from an EMBL/GenBank/DDBJ whole genome shotgun (WGS) entry which is preliminary data.</text>
</comment>
<evidence type="ECO:0000313" key="10">
    <source>
        <dbReference type="Proteomes" id="UP001597318"/>
    </source>
</evidence>